<organism evidence="1 2">
    <name type="scientific">Gemmobacter megaterium</name>
    <dbReference type="NCBI Taxonomy" id="1086013"/>
    <lineage>
        <taxon>Bacteria</taxon>
        <taxon>Pseudomonadati</taxon>
        <taxon>Pseudomonadota</taxon>
        <taxon>Alphaproteobacteria</taxon>
        <taxon>Rhodobacterales</taxon>
        <taxon>Paracoccaceae</taxon>
        <taxon>Gemmobacter</taxon>
    </lineage>
</organism>
<keyword evidence="2" id="KW-1185">Reference proteome</keyword>
<dbReference type="Gene3D" id="3.30.530.20">
    <property type="match status" value="1"/>
</dbReference>
<sequence length="154" mass="17069">MKFNAREDIEAPISKVWAVATDFDSFELAALRRGVDVIRQTGSAVPAWQATFTFKGKPRTLALRQERAEAPGLLVFHGEGRLVSGTMTVELVELGPRRTRMTVTTELRPLTLAARLFLQSVKLARGRAVRRYQQGVARLATMIEARSRGQAAGF</sequence>
<dbReference type="RefSeq" id="WP_076529533.1">
    <property type="nucleotide sequence ID" value="NZ_BMEH01000002.1"/>
</dbReference>
<proteinExistence type="predicted"/>
<dbReference type="CDD" id="cd07812">
    <property type="entry name" value="SRPBCC"/>
    <property type="match status" value="1"/>
</dbReference>
<dbReference type="EMBL" id="FTOT01000002">
    <property type="protein sequence ID" value="SIS79836.1"/>
    <property type="molecule type" value="Genomic_DNA"/>
</dbReference>
<dbReference type="InterPro" id="IPR019587">
    <property type="entry name" value="Polyketide_cyclase/dehydratase"/>
</dbReference>
<name>A0A1N7M158_9RHOB</name>
<dbReference type="InterPro" id="IPR023393">
    <property type="entry name" value="START-like_dom_sf"/>
</dbReference>
<gene>
    <name evidence="1" type="ORF">SAMN05421774_102334</name>
</gene>
<dbReference type="AlphaFoldDB" id="A0A1N7M158"/>
<dbReference type="Proteomes" id="UP000186141">
    <property type="component" value="Unassembled WGS sequence"/>
</dbReference>
<accession>A0A1N7M158</accession>
<protein>
    <submittedName>
        <fullName evidence="1">Polyketide cyclase / dehydrase and lipid transport</fullName>
    </submittedName>
</protein>
<evidence type="ECO:0000313" key="2">
    <source>
        <dbReference type="Proteomes" id="UP000186141"/>
    </source>
</evidence>
<evidence type="ECO:0000313" key="1">
    <source>
        <dbReference type="EMBL" id="SIS79836.1"/>
    </source>
</evidence>
<dbReference type="SUPFAM" id="SSF55961">
    <property type="entry name" value="Bet v1-like"/>
    <property type="match status" value="1"/>
</dbReference>
<dbReference type="OrthoDB" id="7860307at2"/>
<dbReference type="Pfam" id="PF10604">
    <property type="entry name" value="Polyketide_cyc2"/>
    <property type="match status" value="1"/>
</dbReference>
<dbReference type="STRING" id="1086013.SAMN05421774_102334"/>
<reference evidence="1 2" key="1">
    <citation type="submission" date="2017-01" db="EMBL/GenBank/DDBJ databases">
        <authorList>
            <person name="Mah S.A."/>
            <person name="Swanson W.J."/>
            <person name="Moy G.W."/>
            <person name="Vacquier V.D."/>
        </authorList>
    </citation>
    <scope>NUCLEOTIDE SEQUENCE [LARGE SCALE GENOMIC DNA]</scope>
    <source>
        <strain evidence="1 2">DSM 26375</strain>
    </source>
</reference>